<feature type="region of interest" description="Disordered" evidence="1">
    <location>
        <begin position="26"/>
        <end position="58"/>
    </location>
</feature>
<accession>I1S8T1</accession>
<reference evidence="3" key="5">
    <citation type="submission" date="2017-01" db="UniProtKB">
        <authorList>
            <consortium name="EnsemblFungi"/>
        </authorList>
    </citation>
    <scope>IDENTIFICATION</scope>
    <source>
        <strain evidence="3">PH-1 / ATCC MYA-4620 / FGSC 9075 / NRRL 31084</strain>
    </source>
</reference>
<feature type="compositionally biased region" description="Basic and acidic residues" evidence="1">
    <location>
        <begin position="47"/>
        <end position="58"/>
    </location>
</feature>
<keyword evidence="4" id="KW-1185">Reference proteome</keyword>
<dbReference type="HOGENOM" id="CLU_1992846_0_0_1"/>
<proteinExistence type="predicted"/>
<organism evidence="3">
    <name type="scientific">Gibberella zeae (strain ATCC MYA-4620 / CBS 123657 / FGSC 9075 / NRRL 31084 / PH-1)</name>
    <name type="common">Wheat head blight fungus</name>
    <name type="synonym">Fusarium graminearum</name>
    <dbReference type="NCBI Taxonomy" id="229533"/>
    <lineage>
        <taxon>Eukaryota</taxon>
        <taxon>Fungi</taxon>
        <taxon>Dikarya</taxon>
        <taxon>Ascomycota</taxon>
        <taxon>Pezizomycotina</taxon>
        <taxon>Sordariomycetes</taxon>
        <taxon>Hypocreomycetidae</taxon>
        <taxon>Hypocreales</taxon>
        <taxon>Nectriaceae</taxon>
        <taxon>Fusarium</taxon>
    </lineage>
</organism>
<dbReference type="InParanoid" id="I1S8T1"/>
<reference evidence="3 4" key="1">
    <citation type="journal article" date="2007" name="Science">
        <title>The Fusarium graminearum genome reveals a link between localized polymorphism and pathogen specialization.</title>
        <authorList>
            <person name="Cuomo C.A."/>
            <person name="Gueldener U."/>
            <person name="Xu J.-R."/>
            <person name="Trail F."/>
            <person name="Turgeon B.G."/>
            <person name="Di Pietro A."/>
            <person name="Walton J.D."/>
            <person name="Ma L.-J."/>
            <person name="Baker S.E."/>
            <person name="Rep M."/>
            <person name="Adam G."/>
            <person name="Antoniw J."/>
            <person name="Baldwin T."/>
            <person name="Calvo S.E."/>
            <person name="Chang Y.-L."/>
            <person name="DeCaprio D."/>
            <person name="Gale L.R."/>
            <person name="Gnerre S."/>
            <person name="Goswami R.S."/>
            <person name="Hammond-Kosack K."/>
            <person name="Harris L.J."/>
            <person name="Hilburn K."/>
            <person name="Kennell J.C."/>
            <person name="Kroken S."/>
            <person name="Magnuson J.K."/>
            <person name="Mannhaupt G."/>
            <person name="Mauceli E.W."/>
            <person name="Mewes H.-W."/>
            <person name="Mitterbauer R."/>
            <person name="Muehlbauer G."/>
            <person name="Muensterkoetter M."/>
            <person name="Nelson D."/>
            <person name="O'Donnell K."/>
            <person name="Ouellet T."/>
            <person name="Qi W."/>
            <person name="Quesneville H."/>
            <person name="Roncero M.I.G."/>
            <person name="Seong K.-Y."/>
            <person name="Tetko I.V."/>
            <person name="Urban M."/>
            <person name="Waalwijk C."/>
            <person name="Ward T.J."/>
            <person name="Yao J."/>
            <person name="Birren B.W."/>
            <person name="Kistler H.C."/>
        </authorList>
    </citation>
    <scope>NUCLEOTIDE SEQUENCE [LARGE SCALE GENOMIC DNA]</scope>
    <source>
        <strain evidence="4">ATCC MYA-4620 / CBS 123657 / FGSC 9075 / NRRL 31084 / PH-1</strain>
        <strain evidence="3">PH-1 / ATCC MYA-4620 / FGSC 9075 / NRRL 31084</strain>
    </source>
</reference>
<reference key="3">
    <citation type="submission" date="2014-02" db="EMBL/GenBank/DDBJ databases">
        <title>A revised Fusarium graminearum genomic reference sequence using whole shotgun re-sequencing.</title>
        <authorList>
            <person name="King R."/>
            <person name="Urban M."/>
            <person name="Hassani-Pak K."/>
            <person name="Hammond-Kosack K."/>
        </authorList>
    </citation>
    <scope>NUCLEOTIDE SEQUENCE</scope>
    <source>
        <strain>PH-1</strain>
    </source>
</reference>
<dbReference type="VEuPathDB" id="FungiDB:FGRAMPH1_01G26101"/>
<dbReference type="EMBL" id="HG970335">
    <property type="protein sequence ID" value="CEF85301.1"/>
    <property type="molecule type" value="Genomic_DNA"/>
</dbReference>
<dbReference type="Proteomes" id="UP000070720">
    <property type="component" value="Chromosome 4"/>
</dbReference>
<evidence type="ECO:0000313" key="4">
    <source>
        <dbReference type="Proteomes" id="UP000070720"/>
    </source>
</evidence>
<dbReference type="KEGG" id="fgr:FGSG_13259"/>
<reference evidence="2 4" key="4">
    <citation type="journal article" date="2015" name="BMC Genomics">
        <title>The completed genome sequence of the pathogenic ascomycete fungus Fusarium graminearum.</title>
        <authorList>
            <person name="King R."/>
            <person name="Urban M."/>
            <person name="Hammond-Kosack M.C."/>
            <person name="Hassani-Pak K."/>
            <person name="Hammond-Kosack K.E."/>
        </authorList>
    </citation>
    <scope>NUCLEOTIDE SEQUENCE [LARGE SCALE GENOMIC DNA]</scope>
    <source>
        <strain evidence="4">ATCC MYA-4620 / CBS 123657 / FGSC 9075 / NRRL 31084 / PH-1</strain>
        <strain evidence="2">PH-1</strain>
    </source>
</reference>
<evidence type="ECO:0000313" key="3">
    <source>
        <dbReference type="EnsemblFungi" id="CEF85301"/>
    </source>
</evidence>
<dbReference type="RefSeq" id="XP_011327815.1">
    <property type="nucleotide sequence ID" value="XM_011329513.1"/>
</dbReference>
<sequence>MTVFQQDAKPNDKQITAIPVSSSSVCYRHEGRRSPLSTTGPSPRLDQVARQDRQTDRQHKLDMTEVATQAENVPVPVLELSSYFLHHSPLDLINYKAQLSPSHANVSPFLYSRHTYLRLKYCRLG</sequence>
<dbReference type="OrthoDB" id="10292357at2759"/>
<name>I1S8T1_GIBZE</name>
<reference evidence="3 4" key="2">
    <citation type="journal article" date="2010" name="Nature">
        <title>Comparative genomics reveals mobile pathogenicity chromosomes in Fusarium.</title>
        <authorList>
            <person name="Ma L.J."/>
            <person name="van der Does H.C."/>
            <person name="Borkovich K.A."/>
            <person name="Coleman J.J."/>
            <person name="Daboussi M.J."/>
            <person name="Di Pietro A."/>
            <person name="Dufresne M."/>
            <person name="Freitag M."/>
            <person name="Grabherr M."/>
            <person name="Henrissat B."/>
            <person name="Houterman P.M."/>
            <person name="Kang S."/>
            <person name="Shim W.B."/>
            <person name="Woloshuk C."/>
            <person name="Xie X."/>
            <person name="Xu J.R."/>
            <person name="Antoniw J."/>
            <person name="Baker S.E."/>
            <person name="Bluhm B.H."/>
            <person name="Breakspear A."/>
            <person name="Brown D.W."/>
            <person name="Butchko R.A."/>
            <person name="Chapman S."/>
            <person name="Coulson R."/>
            <person name="Coutinho P.M."/>
            <person name="Danchin E.G."/>
            <person name="Diener A."/>
            <person name="Gale L.R."/>
            <person name="Gardiner D.M."/>
            <person name="Goff S."/>
            <person name="Hammond-Kosack K.E."/>
            <person name="Hilburn K."/>
            <person name="Hua-Van A."/>
            <person name="Jonkers W."/>
            <person name="Kazan K."/>
            <person name="Kodira C.D."/>
            <person name="Koehrsen M."/>
            <person name="Kumar L."/>
            <person name="Lee Y.H."/>
            <person name="Li L."/>
            <person name="Manners J.M."/>
            <person name="Miranda-Saavedra D."/>
            <person name="Mukherjee M."/>
            <person name="Park G."/>
            <person name="Park J."/>
            <person name="Park S.Y."/>
            <person name="Proctor R.H."/>
            <person name="Regev A."/>
            <person name="Ruiz-Roldan M.C."/>
            <person name="Sain D."/>
            <person name="Sakthikumar S."/>
            <person name="Sykes S."/>
            <person name="Schwartz D.C."/>
            <person name="Turgeon B.G."/>
            <person name="Wapinski I."/>
            <person name="Yoder O."/>
            <person name="Young S."/>
            <person name="Zeng Q."/>
            <person name="Zhou S."/>
            <person name="Galagan J."/>
            <person name="Cuomo C.A."/>
            <person name="Kistler H.C."/>
            <person name="Rep M."/>
        </authorList>
    </citation>
    <scope>GENOME REANNOTATION</scope>
    <source>
        <strain evidence="4">ATCC MYA-4620 / CBS 123657 / FGSC 9075 / NRRL 31084 / PH-1</strain>
        <strain evidence="3">PH-1 / ATCC MYA-4620 / FGSC 9075 / NRRL 31084</strain>
    </source>
</reference>
<dbReference type="AlphaFoldDB" id="I1S8T1"/>
<protein>
    <submittedName>
        <fullName evidence="2">Chromosome 4, complete genome</fullName>
    </submittedName>
</protein>
<evidence type="ECO:0000313" key="2">
    <source>
        <dbReference type="EMBL" id="CEF85301.1"/>
    </source>
</evidence>
<dbReference type="EnsemblFungi" id="CEF85301">
    <property type="protein sequence ID" value="CEF85301"/>
    <property type="gene ID" value="FGRRES_13259"/>
</dbReference>
<gene>
    <name evidence="2" type="ORF">FGRAMPH1_01T26101</name>
</gene>
<evidence type="ECO:0000256" key="1">
    <source>
        <dbReference type="SAM" id="MobiDB-lite"/>
    </source>
</evidence>